<comment type="caution">
    <text evidence="2">The sequence shown here is derived from an EMBL/GenBank/DDBJ whole genome shotgun (WGS) entry which is preliminary data.</text>
</comment>
<dbReference type="Pfam" id="PF18925">
    <property type="entry name" value="DUF5675"/>
    <property type="match status" value="1"/>
</dbReference>
<accession>A0A420ALL4</accession>
<proteinExistence type="predicted"/>
<evidence type="ECO:0000259" key="1">
    <source>
        <dbReference type="Pfam" id="PF18925"/>
    </source>
</evidence>
<organism evidence="2 3">
    <name type="scientific">Sphingobacterium detergens</name>
    <dbReference type="NCBI Taxonomy" id="1145106"/>
    <lineage>
        <taxon>Bacteria</taxon>
        <taxon>Pseudomonadati</taxon>
        <taxon>Bacteroidota</taxon>
        <taxon>Sphingobacteriia</taxon>
        <taxon>Sphingobacteriales</taxon>
        <taxon>Sphingobacteriaceae</taxon>
        <taxon>Sphingobacterium</taxon>
    </lineage>
</organism>
<gene>
    <name evidence="2" type="ORF">DFQ12_4418</name>
</gene>
<dbReference type="Proteomes" id="UP000286246">
    <property type="component" value="Unassembled WGS sequence"/>
</dbReference>
<evidence type="ECO:0000313" key="3">
    <source>
        <dbReference type="Proteomes" id="UP000286246"/>
    </source>
</evidence>
<keyword evidence="3" id="KW-1185">Reference proteome</keyword>
<dbReference type="RefSeq" id="WP_120261094.1">
    <property type="nucleotide sequence ID" value="NZ_RAPY01000005.1"/>
</dbReference>
<name>A0A420ALL4_SPHD1</name>
<dbReference type="InterPro" id="IPR043732">
    <property type="entry name" value="DUF5675"/>
</dbReference>
<evidence type="ECO:0000313" key="2">
    <source>
        <dbReference type="EMBL" id="RKE45346.1"/>
    </source>
</evidence>
<protein>
    <recommendedName>
        <fullName evidence="1">DUF5675 domain-containing protein</fullName>
    </recommendedName>
</protein>
<dbReference type="EMBL" id="RAPY01000005">
    <property type="protein sequence ID" value="RKE45346.1"/>
    <property type="molecule type" value="Genomic_DNA"/>
</dbReference>
<reference evidence="2 3" key="1">
    <citation type="submission" date="2018-09" db="EMBL/GenBank/DDBJ databases">
        <title>Genomic Encyclopedia of Type Strains, Phase III (KMG-III): the genomes of soil and plant-associated and newly described type strains.</title>
        <authorList>
            <person name="Whitman W."/>
        </authorList>
    </citation>
    <scope>NUCLEOTIDE SEQUENCE [LARGE SCALE GENOMIC DNA]</scope>
    <source>
        <strain evidence="2 3">CECT 7938</strain>
    </source>
</reference>
<dbReference type="AlphaFoldDB" id="A0A420ALL4"/>
<sequence length="154" mass="17670">MQLTLKRVRQGKESTLSELYRDGIFQCYVLEDSIRDSKVKGQTCIPIGSYKLGLNYWGGMNTAYKKRFPDIHQGMIEIKDIPNFSMVYMHIGNTHADTSGCLLVGTYFHKSTDGTDYEVYQSTQAYCEFYNAIIEKVKKGEVTLRIEHAFVNMP</sequence>
<feature type="domain" description="DUF5675" evidence="1">
    <location>
        <begin position="4"/>
        <end position="133"/>
    </location>
</feature>
<dbReference type="OrthoDB" id="1036575at2"/>